<evidence type="ECO:0000256" key="5">
    <source>
        <dbReference type="ARBA" id="ARBA00022692"/>
    </source>
</evidence>
<dbReference type="CDD" id="cd23110">
    <property type="entry name" value="GRP"/>
    <property type="match status" value="1"/>
</dbReference>
<dbReference type="GO" id="GO:0005886">
    <property type="term" value="C:plasma membrane"/>
    <property type="evidence" value="ECO:0007669"/>
    <property type="project" value="UniProtKB-SubCell"/>
</dbReference>
<comment type="similarity">
    <text evidence="2">Belongs to the GRP transporter (TC 2.A.7.5) family.</text>
</comment>
<feature type="transmembrane region" description="Helical" evidence="8">
    <location>
        <begin position="31"/>
        <end position="49"/>
    </location>
</feature>
<feature type="transmembrane region" description="Helical" evidence="8">
    <location>
        <begin position="154"/>
        <end position="172"/>
    </location>
</feature>
<keyword evidence="10" id="KW-1185">Reference proteome</keyword>
<feature type="transmembrane region" description="Helical" evidence="8">
    <location>
        <begin position="231"/>
        <end position="251"/>
    </location>
</feature>
<comment type="subcellular location">
    <subcellularLocation>
        <location evidence="1">Cell membrane</location>
        <topology evidence="1">Multi-pass membrane protein</topology>
    </subcellularLocation>
</comment>
<keyword evidence="6 8" id="KW-1133">Transmembrane helix</keyword>
<evidence type="ECO:0000256" key="8">
    <source>
        <dbReference type="SAM" id="Phobius"/>
    </source>
</evidence>
<dbReference type="OrthoDB" id="1452595at2"/>
<evidence type="ECO:0000256" key="7">
    <source>
        <dbReference type="ARBA" id="ARBA00023136"/>
    </source>
</evidence>
<name>A0A4V1AIW2_9LACO</name>
<dbReference type="GO" id="GO:0015144">
    <property type="term" value="F:carbohydrate transmembrane transporter activity"/>
    <property type="evidence" value="ECO:0007669"/>
    <property type="project" value="InterPro"/>
</dbReference>
<dbReference type="PANTHER" id="PTHR16119:SF17">
    <property type="entry name" value="TRANSMEMBRANE PROTEIN 144"/>
    <property type="match status" value="1"/>
</dbReference>
<feature type="transmembrane region" description="Helical" evidence="8">
    <location>
        <begin position="55"/>
        <end position="76"/>
    </location>
</feature>
<evidence type="ECO:0000256" key="3">
    <source>
        <dbReference type="ARBA" id="ARBA00022448"/>
    </source>
</evidence>
<protein>
    <submittedName>
        <fullName evidence="9">Glucose transporter GlcU</fullName>
    </submittedName>
</protein>
<organism evidence="9 10">
    <name type="scientific">Periweissella cryptocerci</name>
    <dbReference type="NCBI Taxonomy" id="2506420"/>
    <lineage>
        <taxon>Bacteria</taxon>
        <taxon>Bacillati</taxon>
        <taxon>Bacillota</taxon>
        <taxon>Bacilli</taxon>
        <taxon>Lactobacillales</taxon>
        <taxon>Lactobacillaceae</taxon>
        <taxon>Periweissella</taxon>
    </lineage>
</organism>
<dbReference type="SUPFAM" id="SSF103481">
    <property type="entry name" value="Multidrug resistance efflux transporter EmrE"/>
    <property type="match status" value="2"/>
</dbReference>
<dbReference type="InterPro" id="IPR010651">
    <property type="entry name" value="Sugar_transport"/>
</dbReference>
<dbReference type="EMBL" id="CP037940">
    <property type="protein sequence ID" value="QBO36895.1"/>
    <property type="molecule type" value="Genomic_DNA"/>
</dbReference>
<evidence type="ECO:0000313" key="9">
    <source>
        <dbReference type="EMBL" id="QBO36895.1"/>
    </source>
</evidence>
<dbReference type="KEGG" id="wei:EQG49_10795"/>
<accession>A0A4V1AIW2</accession>
<proteinExistence type="inferred from homology"/>
<gene>
    <name evidence="9" type="ORF">EQG49_10795</name>
</gene>
<reference evidence="10" key="1">
    <citation type="submission" date="2019-03" db="EMBL/GenBank/DDBJ databases">
        <title>Weissella sp. 26KH-42 Genome sequencing.</title>
        <authorList>
            <person name="Heo J."/>
            <person name="Kim S.-J."/>
            <person name="Kim J.-S."/>
            <person name="Hong S.-B."/>
            <person name="Kwon S.-W."/>
        </authorList>
    </citation>
    <scope>NUCLEOTIDE SEQUENCE [LARGE SCALE GENOMIC DNA]</scope>
    <source>
        <strain evidence="10">26KH-42</strain>
    </source>
</reference>
<keyword evidence="5 8" id="KW-0812">Transmembrane</keyword>
<keyword evidence="7 8" id="KW-0472">Membrane</keyword>
<dbReference type="Proteomes" id="UP000292886">
    <property type="component" value="Chromosome"/>
</dbReference>
<feature type="transmembrane region" description="Helical" evidence="8">
    <location>
        <begin position="257"/>
        <end position="275"/>
    </location>
</feature>
<feature type="transmembrane region" description="Helical" evidence="8">
    <location>
        <begin position="282"/>
        <end position="301"/>
    </location>
</feature>
<keyword evidence="4 9" id="KW-0762">Sugar transport</keyword>
<sequence>MDILMALIPALTWGSIGLLTGKFGGSAGQQVFGMTSGAFILSAIIWLVTKPTMTPTIWILGLVSGLFWAVGTSQQFVSFKEIGVSKAFPISTAGQLVTNALMGAIVFGEWKNPIMWLMGVAAIAIMVIGAVFIGKKDPKSPFKQPENITGNMRAGIIALTLSTFGYLVYTFIPKAYQTWGGMPSTSGSEFTFAILLPQTMGMVIGAFIFAKFMIRENNLVSVTTAKNGITGIGWAIGNLFMFLSAMSAMGLATAYTLSQMGVIISTFGAIIFLGEKKTKKEFIYTFIGTAAVILGGVLVGMI</sequence>
<evidence type="ECO:0000256" key="6">
    <source>
        <dbReference type="ARBA" id="ARBA00022989"/>
    </source>
</evidence>
<dbReference type="InterPro" id="IPR037185">
    <property type="entry name" value="EmrE-like"/>
</dbReference>
<evidence type="ECO:0000256" key="4">
    <source>
        <dbReference type="ARBA" id="ARBA00022597"/>
    </source>
</evidence>
<feature type="transmembrane region" description="Helical" evidence="8">
    <location>
        <begin position="192"/>
        <end position="210"/>
    </location>
</feature>
<evidence type="ECO:0000256" key="2">
    <source>
        <dbReference type="ARBA" id="ARBA00006117"/>
    </source>
</evidence>
<dbReference type="RefSeq" id="WP_133363972.1">
    <property type="nucleotide sequence ID" value="NZ_CP037940.1"/>
</dbReference>
<dbReference type="Pfam" id="PF06800">
    <property type="entry name" value="Sugar_transport"/>
    <property type="match status" value="1"/>
</dbReference>
<evidence type="ECO:0000256" key="1">
    <source>
        <dbReference type="ARBA" id="ARBA00004651"/>
    </source>
</evidence>
<dbReference type="AlphaFoldDB" id="A0A4V1AIW2"/>
<dbReference type="PANTHER" id="PTHR16119">
    <property type="entry name" value="TRANSMEMBRANE PROTEIN 144"/>
    <property type="match status" value="1"/>
</dbReference>
<keyword evidence="3" id="KW-0813">Transport</keyword>
<feature type="transmembrane region" description="Helical" evidence="8">
    <location>
        <begin position="114"/>
        <end position="133"/>
    </location>
</feature>
<evidence type="ECO:0000313" key="10">
    <source>
        <dbReference type="Proteomes" id="UP000292886"/>
    </source>
</evidence>